<evidence type="ECO:0008006" key="4">
    <source>
        <dbReference type="Google" id="ProtNLM"/>
    </source>
</evidence>
<dbReference type="EMBL" id="RKHG01000001">
    <property type="protein sequence ID" value="ROR55320.1"/>
    <property type="molecule type" value="Genomic_DNA"/>
</dbReference>
<dbReference type="AlphaFoldDB" id="A0A3N1ZWT6"/>
<accession>A0A3N1ZWT6</accession>
<dbReference type="RefSeq" id="WP_245995651.1">
    <property type="nucleotide sequence ID" value="NZ_RKHG01000001.1"/>
</dbReference>
<evidence type="ECO:0000313" key="3">
    <source>
        <dbReference type="Proteomes" id="UP000275749"/>
    </source>
</evidence>
<name>A0A3N1ZWT6_9ACTN</name>
<organism evidence="2 3">
    <name type="scientific">Luteococcus japonicus</name>
    <dbReference type="NCBI Taxonomy" id="33984"/>
    <lineage>
        <taxon>Bacteria</taxon>
        <taxon>Bacillati</taxon>
        <taxon>Actinomycetota</taxon>
        <taxon>Actinomycetes</taxon>
        <taxon>Propionibacteriales</taxon>
        <taxon>Propionibacteriaceae</taxon>
        <taxon>Luteococcus</taxon>
    </lineage>
</organism>
<evidence type="ECO:0000256" key="1">
    <source>
        <dbReference type="SAM" id="MobiDB-lite"/>
    </source>
</evidence>
<comment type="caution">
    <text evidence="2">The sequence shown here is derived from an EMBL/GenBank/DDBJ whole genome shotgun (WGS) entry which is preliminary data.</text>
</comment>
<dbReference type="Proteomes" id="UP000275749">
    <property type="component" value="Unassembled WGS sequence"/>
</dbReference>
<feature type="region of interest" description="Disordered" evidence="1">
    <location>
        <begin position="1"/>
        <end position="43"/>
    </location>
</feature>
<evidence type="ECO:0000313" key="2">
    <source>
        <dbReference type="EMBL" id="ROR55320.1"/>
    </source>
</evidence>
<feature type="region of interest" description="Disordered" evidence="1">
    <location>
        <begin position="107"/>
        <end position="128"/>
    </location>
</feature>
<sequence>MRSECVATHSGVQNPRVTPDPARLAPGSSWAGRRGHNDSTCRNIRPLNNFESPATDDEVHAAALQYVRKVAGTTKPSKANQEAFDRAVEETAHITRHLVDDLVTTVPPKDREAEAAKARARAQQRYAS</sequence>
<dbReference type="InterPro" id="IPR018735">
    <property type="entry name" value="DUF2277"/>
</dbReference>
<proteinExistence type="predicted"/>
<feature type="compositionally biased region" description="Basic and acidic residues" evidence="1">
    <location>
        <begin position="108"/>
        <end position="117"/>
    </location>
</feature>
<protein>
    <recommendedName>
        <fullName evidence="4">DUF2277 domain-containing protein</fullName>
    </recommendedName>
</protein>
<dbReference type="Pfam" id="PF10041">
    <property type="entry name" value="DUF2277"/>
    <property type="match status" value="1"/>
</dbReference>
<gene>
    <name evidence="2" type="ORF">EDD41_2583</name>
</gene>
<reference evidence="2 3" key="1">
    <citation type="submission" date="2018-11" db="EMBL/GenBank/DDBJ databases">
        <title>Sequencing the genomes of 1000 actinobacteria strains.</title>
        <authorList>
            <person name="Klenk H.-P."/>
        </authorList>
    </citation>
    <scope>NUCLEOTIDE SEQUENCE [LARGE SCALE GENOMIC DNA]</scope>
    <source>
        <strain evidence="2 3">DSM 10546</strain>
    </source>
</reference>